<dbReference type="EMBL" id="CYKH01001627">
    <property type="protein sequence ID" value="CUG88228.1"/>
    <property type="molecule type" value="Genomic_DNA"/>
</dbReference>
<evidence type="ECO:0000313" key="2">
    <source>
        <dbReference type="EMBL" id="CUG88228.1"/>
    </source>
</evidence>
<dbReference type="VEuPathDB" id="TriTrypDB:BSAL_14285"/>
<proteinExistence type="predicted"/>
<organism evidence="2 3">
    <name type="scientific">Bodo saltans</name>
    <name type="common">Flagellated protozoan</name>
    <dbReference type="NCBI Taxonomy" id="75058"/>
    <lineage>
        <taxon>Eukaryota</taxon>
        <taxon>Discoba</taxon>
        <taxon>Euglenozoa</taxon>
        <taxon>Kinetoplastea</taxon>
        <taxon>Metakinetoplastina</taxon>
        <taxon>Eubodonida</taxon>
        <taxon>Bodonidae</taxon>
        <taxon>Bodo</taxon>
    </lineage>
</organism>
<dbReference type="AlphaFoldDB" id="A0A0S4J9V5"/>
<dbReference type="Proteomes" id="UP000051952">
    <property type="component" value="Unassembled WGS sequence"/>
</dbReference>
<protein>
    <recommendedName>
        <fullName evidence="4">Membrane-associated protein</fullName>
    </recommendedName>
</protein>
<evidence type="ECO:0000256" key="1">
    <source>
        <dbReference type="SAM" id="SignalP"/>
    </source>
</evidence>
<name>A0A0S4J9V5_BODSA</name>
<gene>
    <name evidence="2" type="ORF">BSAL_14285</name>
</gene>
<accession>A0A0S4J9V5</accession>
<feature type="signal peptide" evidence="1">
    <location>
        <begin position="1"/>
        <end position="19"/>
    </location>
</feature>
<evidence type="ECO:0008006" key="4">
    <source>
        <dbReference type="Google" id="ProtNLM"/>
    </source>
</evidence>
<evidence type="ECO:0000313" key="3">
    <source>
        <dbReference type="Proteomes" id="UP000051952"/>
    </source>
</evidence>
<keyword evidence="3" id="KW-1185">Reference proteome</keyword>
<keyword evidence="1" id="KW-0732">Signal</keyword>
<sequence length="176" mass="19956">MKNMIFALMVVAAIAHLHEDEYNSLSFVPHIDDVVTEKQQIVDLRTDLLHFGESLVAAEKDFVDTTNLEREILILQQRRDELCEAVSSTYHSRSNAAHVIREKLNQNNQLAQQGGRHVNSFIKAAQANAIELHSLEEEFGFYVTASRACDAIFTALQRFEIRLNELKSTVEDGSEL</sequence>
<feature type="chain" id="PRO_5006622188" description="Membrane-associated protein" evidence="1">
    <location>
        <begin position="20"/>
        <end position="176"/>
    </location>
</feature>
<reference evidence="3" key="1">
    <citation type="submission" date="2015-09" db="EMBL/GenBank/DDBJ databases">
        <authorList>
            <consortium name="Pathogen Informatics"/>
        </authorList>
    </citation>
    <scope>NUCLEOTIDE SEQUENCE [LARGE SCALE GENOMIC DNA]</scope>
    <source>
        <strain evidence="3">Lake Konstanz</strain>
    </source>
</reference>